<protein>
    <submittedName>
        <fullName evidence="1">Uncharacterized protein</fullName>
    </submittedName>
</protein>
<evidence type="ECO:0000313" key="2">
    <source>
        <dbReference type="Proteomes" id="UP000002487"/>
    </source>
</evidence>
<reference evidence="1 2" key="1">
    <citation type="journal article" date="2002" name="Genome Res.">
        <title>The genome of Methanosarcina acetivorans reveals extensive metabolic and physiological diversity.</title>
        <authorList>
            <person name="Galagan J.E."/>
            <person name="Nusbaum C."/>
            <person name="Roy A."/>
            <person name="Endrizzi M.G."/>
            <person name="Macdonald P."/>
            <person name="FitzHugh W."/>
            <person name="Calvo S."/>
            <person name="Engels R."/>
            <person name="Smirnov S."/>
            <person name="Atnoor D."/>
            <person name="Brown A."/>
            <person name="Allen N."/>
            <person name="Naylor J."/>
            <person name="Stange-Thomann N."/>
            <person name="DeArellano K."/>
            <person name="Johnson R."/>
            <person name="Linton L."/>
            <person name="McEwan P."/>
            <person name="McKernan K."/>
            <person name="Talamas J."/>
            <person name="Tirrell A."/>
            <person name="Ye W."/>
            <person name="Zimmer A."/>
            <person name="Barber R.D."/>
            <person name="Cann I."/>
            <person name="Graham D.E."/>
            <person name="Grahame D.A."/>
            <person name="Guss A."/>
            <person name="Hedderich R."/>
            <person name="Ingram-Smith C."/>
            <person name="Kuettner C.H."/>
            <person name="Krzycki J.A."/>
            <person name="Leigh J.A."/>
            <person name="Li W."/>
            <person name="Liu J."/>
            <person name="Mukhopadhyay B."/>
            <person name="Reeve J.N."/>
            <person name="Smith K."/>
            <person name="Springer T.A."/>
            <person name="Umayam L.A."/>
            <person name="White O."/>
            <person name="White R.H."/>
            <person name="de Macario E.C."/>
            <person name="Ferry J.G."/>
            <person name="Jarrell K.F."/>
            <person name="Jing H."/>
            <person name="Macario A.J.L."/>
            <person name="Paulsen I."/>
            <person name="Pritchett M."/>
            <person name="Sowers K.R."/>
            <person name="Swanson R.V."/>
            <person name="Zinder S.H."/>
            <person name="Lander E."/>
            <person name="Metcalf W.W."/>
            <person name="Birren B."/>
        </authorList>
    </citation>
    <scope>NUCLEOTIDE SEQUENCE [LARGE SCALE GENOMIC DNA]</scope>
    <source>
        <strain evidence="2">ATCC 35395 / DSM 2834 / JCM 12185 / C2A</strain>
    </source>
</reference>
<keyword evidence="2" id="KW-1185">Reference proteome</keyword>
<dbReference type="Proteomes" id="UP000002487">
    <property type="component" value="Chromosome"/>
</dbReference>
<dbReference type="KEGG" id="mac:MA_3663"/>
<sequence length="73" mass="8467">MYKDMAYFQQENKICIVVSIPVLVDFALEFDTKFENIETTAKKQMSLSLFVHWNAEFQAWNTGVPVFSGPVWS</sequence>
<proteinExistence type="predicted"/>
<dbReference type="EnsemblBacteria" id="AAM07018">
    <property type="protein sequence ID" value="AAM07018"/>
    <property type="gene ID" value="MA_3663"/>
</dbReference>
<evidence type="ECO:0000313" key="1">
    <source>
        <dbReference type="EMBL" id="AAM07018.1"/>
    </source>
</evidence>
<dbReference type="EMBL" id="AE010299">
    <property type="protein sequence ID" value="AAM07018.1"/>
    <property type="molecule type" value="Genomic_DNA"/>
</dbReference>
<accession>Q8TJW4</accession>
<dbReference type="AlphaFoldDB" id="Q8TJW4"/>
<organism evidence="1 2">
    <name type="scientific">Methanosarcina acetivorans (strain ATCC 35395 / DSM 2834 / JCM 12185 / C2A)</name>
    <dbReference type="NCBI Taxonomy" id="188937"/>
    <lineage>
        <taxon>Archaea</taxon>
        <taxon>Methanobacteriati</taxon>
        <taxon>Methanobacteriota</taxon>
        <taxon>Stenosarchaea group</taxon>
        <taxon>Methanomicrobia</taxon>
        <taxon>Methanosarcinales</taxon>
        <taxon>Methanosarcinaceae</taxon>
        <taxon>Methanosarcina</taxon>
    </lineage>
</organism>
<dbReference type="InParanoid" id="Q8TJW4"/>
<gene>
    <name evidence="1" type="ordered locus">MA_3663</name>
</gene>
<dbReference type="HOGENOM" id="CLU_2695723_0_0_2"/>
<name>Q8TJW4_METAC</name>